<dbReference type="Gene3D" id="3.30.450.40">
    <property type="match status" value="1"/>
</dbReference>
<dbReference type="SUPFAM" id="SSF55781">
    <property type="entry name" value="GAF domain-like"/>
    <property type="match status" value="1"/>
</dbReference>
<keyword evidence="1" id="KW-0808">Transferase</keyword>
<dbReference type="Gene3D" id="1.10.10.10">
    <property type="entry name" value="Winged helix-like DNA-binding domain superfamily/Winged helix DNA-binding domain"/>
    <property type="match status" value="1"/>
</dbReference>
<evidence type="ECO:0000313" key="7">
    <source>
        <dbReference type="Proteomes" id="UP000006447"/>
    </source>
</evidence>
<evidence type="ECO:0000259" key="5">
    <source>
        <dbReference type="PROSITE" id="PS50921"/>
    </source>
</evidence>
<keyword evidence="2" id="KW-0418">Kinase</keyword>
<dbReference type="GO" id="GO:0016301">
    <property type="term" value="F:kinase activity"/>
    <property type="evidence" value="ECO:0007669"/>
    <property type="project" value="UniProtKB-KW"/>
</dbReference>
<dbReference type="InterPro" id="IPR036388">
    <property type="entry name" value="WH-like_DNA-bd_sf"/>
</dbReference>
<gene>
    <name evidence="6" type="ORF">W59_10744</name>
</gene>
<dbReference type="InterPro" id="IPR029016">
    <property type="entry name" value="GAF-like_dom_sf"/>
</dbReference>
<feature type="domain" description="ANTAR" evidence="5">
    <location>
        <begin position="148"/>
        <end position="209"/>
    </location>
</feature>
<dbReference type="PATRIC" id="fig|1165867.3.peg.2185"/>
<protein>
    <recommendedName>
        <fullName evidence="5">ANTAR domain-containing protein</fullName>
    </recommendedName>
</protein>
<keyword evidence="4" id="KW-0804">Transcription</keyword>
<dbReference type="Pfam" id="PF03861">
    <property type="entry name" value="ANTAR"/>
    <property type="match status" value="1"/>
</dbReference>
<dbReference type="EMBL" id="AJJH01000047">
    <property type="protein sequence ID" value="EID79978.1"/>
    <property type="molecule type" value="Genomic_DNA"/>
</dbReference>
<organism evidence="6 7">
    <name type="scientific">Rhodococcus opacus RKJ300 = JCM 13270</name>
    <dbReference type="NCBI Taxonomy" id="1165867"/>
    <lineage>
        <taxon>Bacteria</taxon>
        <taxon>Bacillati</taxon>
        <taxon>Actinomycetota</taxon>
        <taxon>Actinomycetes</taxon>
        <taxon>Mycobacteriales</taxon>
        <taxon>Nocardiaceae</taxon>
        <taxon>Rhodococcus</taxon>
    </lineage>
</organism>
<comment type="caution">
    <text evidence="6">The sequence shown here is derived from an EMBL/GenBank/DDBJ whole genome shotgun (WGS) entry which is preliminary data.</text>
</comment>
<dbReference type="Pfam" id="PF13185">
    <property type="entry name" value="GAF_2"/>
    <property type="match status" value="1"/>
</dbReference>
<dbReference type="InterPro" id="IPR005561">
    <property type="entry name" value="ANTAR"/>
</dbReference>
<dbReference type="AlphaFoldDB" id="I0WUB2"/>
<dbReference type="Proteomes" id="UP000006447">
    <property type="component" value="Unassembled WGS sequence"/>
</dbReference>
<name>I0WUB2_RHOOP</name>
<keyword evidence="3" id="KW-0805">Transcription regulation</keyword>
<evidence type="ECO:0000256" key="4">
    <source>
        <dbReference type="ARBA" id="ARBA00023163"/>
    </source>
</evidence>
<dbReference type="InterPro" id="IPR011006">
    <property type="entry name" value="CheY-like_superfamily"/>
</dbReference>
<dbReference type="PROSITE" id="PS50921">
    <property type="entry name" value="ANTAR"/>
    <property type="match status" value="1"/>
</dbReference>
<evidence type="ECO:0000256" key="1">
    <source>
        <dbReference type="ARBA" id="ARBA00022679"/>
    </source>
</evidence>
<evidence type="ECO:0000256" key="2">
    <source>
        <dbReference type="ARBA" id="ARBA00022777"/>
    </source>
</evidence>
<evidence type="ECO:0000313" key="6">
    <source>
        <dbReference type="EMBL" id="EID79978.1"/>
    </source>
</evidence>
<dbReference type="GO" id="GO:0003723">
    <property type="term" value="F:RNA binding"/>
    <property type="evidence" value="ECO:0007669"/>
    <property type="project" value="InterPro"/>
</dbReference>
<sequence>MSGRTLLQRLCEWAVDAVSGAEMAGVVLSYGAGGSGSVACTDPRIASIEGAQIRTGMGPGPVAADTCAVLRGEFGEGVVRRWPALASAVEAAGFESGSFLCAPLSVGERLGSLNLYSRVGRAFSEFDAALLRVYASLIASTIRLARDGREAREEAAGLIKAMESRSIIEQAKGIVMATGGVSADEAFDFLVVSSQQRNIKLARLAKELVDLTSGADGVKAIARTRDYSRSRQGTSILTSSSCPDATTARLPGYAHSRRSRPQGMWGACGRRVGEGLLNRGALSLNSSIRALIS</sequence>
<evidence type="ECO:0000256" key="3">
    <source>
        <dbReference type="ARBA" id="ARBA00023015"/>
    </source>
</evidence>
<dbReference type="SUPFAM" id="SSF52172">
    <property type="entry name" value="CheY-like"/>
    <property type="match status" value="1"/>
</dbReference>
<accession>I0WUB2</accession>
<reference evidence="6 7" key="1">
    <citation type="journal article" date="2012" name="J. Bacteriol.">
        <title>Draft genome sequence of the nitrophenol-degrading actinomycete Rhodococcus imtechensis RKJ300.</title>
        <authorList>
            <person name="Vikram S."/>
            <person name="Kumar S."/>
            <person name="Subramanian S."/>
            <person name="Raghava G.P."/>
        </authorList>
    </citation>
    <scope>NUCLEOTIDE SEQUENCE [LARGE SCALE GENOMIC DNA]</scope>
    <source>
        <strain evidence="6 7">RKJ300</strain>
    </source>
</reference>
<proteinExistence type="predicted"/>
<dbReference type="SMART" id="SM01012">
    <property type="entry name" value="ANTAR"/>
    <property type="match status" value="1"/>
</dbReference>
<dbReference type="InterPro" id="IPR003018">
    <property type="entry name" value="GAF"/>
</dbReference>